<evidence type="ECO:0000313" key="1">
    <source>
        <dbReference type="EMBL" id="KAJ3575014.1"/>
    </source>
</evidence>
<accession>A0AAD5W2N8</accession>
<comment type="caution">
    <text evidence="1">The sequence shown here is derived from an EMBL/GenBank/DDBJ whole genome shotgun (WGS) entry which is preliminary data.</text>
</comment>
<gene>
    <name evidence="1" type="ORF">NP233_g1383</name>
</gene>
<dbReference type="Gene3D" id="3.80.10.10">
    <property type="entry name" value="Ribonuclease Inhibitor"/>
    <property type="match status" value="1"/>
</dbReference>
<sequence length="440" mass="49637">MNVDSYTLQGTRILRRSKKIRVCGRGTITKPERSDASVHLLPDDILKDIFALFVESLDNICTFSRRTPSYSCRILLSSVCRRWRNVIQDMPILWANIVTDLTEDYPPAPLFTLMVERSNPVLVNVDLWGAGDLHESYPHVSPQTNPGGVSSITLINSLKALSPHIQRCRRLKAFIIDSKSAQALAGIPFTSAHSLEELELATQCRQAIDNKIFLSLGGLTALRRLTLLGFGNGPTTIDKAIPILPWSQLLHLDLSYTIPTEEVIWLLQNCTSAVTMRIKAGMEVAYYSGPVICVPNLRALSLSVRGRCVFQSLSRIEAPNLAIFDLKIRYEWSIYAEIDIPFDFLTDEHLAWPSVLNKTSSLQVLLMDDSRLSHQDTLRLVENDYIKRIPIVKLGIRAVERIRARQIQHLLLSDHKMLGWLNTSVSPEHRTFLHGLGLRV</sequence>
<dbReference type="Proteomes" id="UP001213000">
    <property type="component" value="Unassembled WGS sequence"/>
</dbReference>
<keyword evidence="2" id="KW-1185">Reference proteome</keyword>
<dbReference type="AlphaFoldDB" id="A0AAD5W2N8"/>
<dbReference type="EMBL" id="JANIEX010000050">
    <property type="protein sequence ID" value="KAJ3575014.1"/>
    <property type="molecule type" value="Genomic_DNA"/>
</dbReference>
<protein>
    <recommendedName>
        <fullName evidence="3">F-box domain-containing protein</fullName>
    </recommendedName>
</protein>
<reference evidence="1" key="1">
    <citation type="submission" date="2022-07" db="EMBL/GenBank/DDBJ databases">
        <title>Genome Sequence of Leucocoprinus birnbaumii.</title>
        <authorList>
            <person name="Buettner E."/>
        </authorList>
    </citation>
    <scope>NUCLEOTIDE SEQUENCE</scope>
    <source>
        <strain evidence="1">VT141</strain>
    </source>
</reference>
<proteinExistence type="predicted"/>
<organism evidence="1 2">
    <name type="scientific">Leucocoprinus birnbaumii</name>
    <dbReference type="NCBI Taxonomy" id="56174"/>
    <lineage>
        <taxon>Eukaryota</taxon>
        <taxon>Fungi</taxon>
        <taxon>Dikarya</taxon>
        <taxon>Basidiomycota</taxon>
        <taxon>Agaricomycotina</taxon>
        <taxon>Agaricomycetes</taxon>
        <taxon>Agaricomycetidae</taxon>
        <taxon>Agaricales</taxon>
        <taxon>Agaricineae</taxon>
        <taxon>Agaricaceae</taxon>
        <taxon>Leucocoprinus</taxon>
    </lineage>
</organism>
<evidence type="ECO:0008006" key="3">
    <source>
        <dbReference type="Google" id="ProtNLM"/>
    </source>
</evidence>
<dbReference type="Gene3D" id="1.20.1280.50">
    <property type="match status" value="1"/>
</dbReference>
<dbReference type="InterPro" id="IPR032675">
    <property type="entry name" value="LRR_dom_sf"/>
</dbReference>
<evidence type="ECO:0000313" key="2">
    <source>
        <dbReference type="Proteomes" id="UP001213000"/>
    </source>
</evidence>
<dbReference type="SUPFAM" id="SSF52058">
    <property type="entry name" value="L domain-like"/>
    <property type="match status" value="1"/>
</dbReference>
<name>A0AAD5W2N8_9AGAR</name>